<comment type="caution">
    <text evidence="2">The sequence shown here is derived from an EMBL/GenBank/DDBJ whole genome shotgun (WGS) entry which is preliminary data.</text>
</comment>
<dbReference type="Gene3D" id="1.10.1330.10">
    <property type="entry name" value="Dockerin domain"/>
    <property type="match status" value="1"/>
</dbReference>
<evidence type="ECO:0000256" key="1">
    <source>
        <dbReference type="SAM" id="SignalP"/>
    </source>
</evidence>
<evidence type="ECO:0000313" key="3">
    <source>
        <dbReference type="Proteomes" id="UP000808337"/>
    </source>
</evidence>
<proteinExistence type="predicted"/>
<dbReference type="Pfam" id="PF00404">
    <property type="entry name" value="Dockerin_1"/>
    <property type="match status" value="1"/>
</dbReference>
<evidence type="ECO:0000313" key="2">
    <source>
        <dbReference type="EMBL" id="MBK9984549.1"/>
    </source>
</evidence>
<dbReference type="SUPFAM" id="SSF63446">
    <property type="entry name" value="Type I dockerin domain"/>
    <property type="match status" value="1"/>
</dbReference>
<dbReference type="CDD" id="cd14252">
    <property type="entry name" value="Dockerin_like"/>
    <property type="match status" value="1"/>
</dbReference>
<dbReference type="Proteomes" id="UP000808337">
    <property type="component" value="Unassembled WGS sequence"/>
</dbReference>
<sequence length="957" mass="105406">MKLTLTLLSSLLFTFLIINPLGACCWNDNVAPVAICDAHTVVSLSNNGTAKVYATDIDDGSYDNCHIAEYKVRRMVAGYCPPGVADDTQFRPYVEFCCDDVGHSIWVVMRVVDDKGNYNECMAEVTVQDNSTPHITCPPNITVSCGFSFNDDCLYNPYNHTFGTCVGNGGTCLPIIINDPGNTSCYQPYNWGYDGSAGGGCGGNTWINICDVTDYRNACGVGIIKRKFCVEMGYWSEYCYQTITVKDFSHSYYNINWPWDYTADACQYTVDQLDPDEIPSPYNKPTFPGYDAYNHGCTHLAYAHEDLVFTFSDGACKKILRTWTVIDWCKYQPNNPWSDGIWTHVQVIKLMNAHPPSFSNSCADVVVNGYEPYCSGRYQDSPHVEDDCTPIESYTWDWKVDINNDGTYNVSGQGSGQPYIDKVLPDGWHKILWNVCDGCGNCTTCSHKIHVIDKKAPSPVCYYGLSSVVMPLGGMVTIWAKDFNASSSDNCTPNYKLKYSFSSNPYDASRVFTCDDVGTVPVQIWVTDEYGNSDYCTTFIKITDNANTCNGLHQVSGAVTTFTNIGVPHTSAAMAKIMTDQSLDQESETTSDATGHFSLGFGTTQFDRMINLSREGKPLEGISTADVIALKRHINGTERITEPYKLYAADLDGNGRVGANDLLLLRNALLGAYQLPGYAGNLSWVFFGDPCSPGSPADLYNNYCHPGVEIDHNGTFPTAASFKAIKMGDVNGDMVNTAWLLSPRTAGSLELNVVTNDVTGTQDFILSKDANIYGFQMSLKAKGLDLIEGALPVSTSNLAVDMDGVSRISWGQEDAISLKKGTILFSIAHLPSDIALNQLLMQDEESLYPEVYTDNLQNQKLELKAISSGVSEAQFETKVSPNPFSDGTTLTVSIQAGEEFNVTLFNMKGQELFNQKYFAYTDKSEISIGNDLIQSPGIYYYKVISTFGELSGKFVKQ</sequence>
<dbReference type="EMBL" id="JADKGY010000029">
    <property type="protein sequence ID" value="MBK9984549.1"/>
    <property type="molecule type" value="Genomic_DNA"/>
</dbReference>
<name>A0A9D7XPJ5_9BACT</name>
<dbReference type="NCBIfam" id="TIGR04183">
    <property type="entry name" value="Por_Secre_tail"/>
    <property type="match status" value="1"/>
</dbReference>
<dbReference type="GO" id="GO:0000272">
    <property type="term" value="P:polysaccharide catabolic process"/>
    <property type="evidence" value="ECO:0007669"/>
    <property type="project" value="InterPro"/>
</dbReference>
<accession>A0A9D7XPJ5</accession>
<dbReference type="InterPro" id="IPR018247">
    <property type="entry name" value="EF_Hand_1_Ca_BS"/>
</dbReference>
<dbReference type="GO" id="GO:0004553">
    <property type="term" value="F:hydrolase activity, hydrolyzing O-glycosyl compounds"/>
    <property type="evidence" value="ECO:0007669"/>
    <property type="project" value="InterPro"/>
</dbReference>
<feature type="chain" id="PRO_5039198698" evidence="1">
    <location>
        <begin position="24"/>
        <end position="957"/>
    </location>
</feature>
<dbReference type="PROSITE" id="PS00018">
    <property type="entry name" value="EF_HAND_1"/>
    <property type="match status" value="1"/>
</dbReference>
<reference evidence="2 3" key="1">
    <citation type="submission" date="2020-10" db="EMBL/GenBank/DDBJ databases">
        <title>Connecting structure to function with the recovery of over 1000 high-quality activated sludge metagenome-assembled genomes encoding full-length rRNA genes using long-read sequencing.</title>
        <authorList>
            <person name="Singleton C.M."/>
            <person name="Petriglieri F."/>
            <person name="Kristensen J.M."/>
            <person name="Kirkegaard R.H."/>
            <person name="Michaelsen T.Y."/>
            <person name="Andersen M.H."/>
            <person name="Karst S.M."/>
            <person name="Dueholm M.S."/>
            <person name="Nielsen P.H."/>
            <person name="Albertsen M."/>
        </authorList>
    </citation>
    <scope>NUCLEOTIDE SEQUENCE [LARGE SCALE GENOMIC DNA]</scope>
    <source>
        <strain evidence="2">Ribe_18-Q3-R11-54_MAXAC.273</strain>
    </source>
</reference>
<dbReference type="AlphaFoldDB" id="A0A9D7XPJ5"/>
<protein>
    <submittedName>
        <fullName evidence="2">T9SS type A sorting domain-containing protein</fullName>
    </submittedName>
</protein>
<gene>
    <name evidence="2" type="ORF">IPP15_19655</name>
</gene>
<dbReference type="InterPro" id="IPR026444">
    <property type="entry name" value="Secre_tail"/>
</dbReference>
<keyword evidence="1" id="KW-0732">Signal</keyword>
<dbReference type="InterPro" id="IPR002105">
    <property type="entry name" value="Dockerin_1_rpt"/>
</dbReference>
<feature type="signal peptide" evidence="1">
    <location>
        <begin position="1"/>
        <end position="23"/>
    </location>
</feature>
<dbReference type="InterPro" id="IPR036439">
    <property type="entry name" value="Dockerin_dom_sf"/>
</dbReference>
<organism evidence="2 3">
    <name type="scientific">Candidatus Opimibacter skivensis</name>
    <dbReference type="NCBI Taxonomy" id="2982028"/>
    <lineage>
        <taxon>Bacteria</taxon>
        <taxon>Pseudomonadati</taxon>
        <taxon>Bacteroidota</taxon>
        <taxon>Saprospiria</taxon>
        <taxon>Saprospirales</taxon>
        <taxon>Saprospiraceae</taxon>
        <taxon>Candidatus Opimibacter</taxon>
    </lineage>
</organism>